<dbReference type="EMBL" id="BARS01028824">
    <property type="protein sequence ID" value="GAF99617.1"/>
    <property type="molecule type" value="Genomic_DNA"/>
</dbReference>
<dbReference type="Gene3D" id="3.40.1490.10">
    <property type="entry name" value="Bit1"/>
    <property type="match status" value="1"/>
</dbReference>
<name>X0UGU3_9ZZZZ</name>
<dbReference type="Pfam" id="PF01981">
    <property type="entry name" value="PTH2"/>
    <property type="match status" value="1"/>
</dbReference>
<dbReference type="FunFam" id="3.40.1490.10:FF:000001">
    <property type="entry name" value="Peptidyl-tRNA hydrolase 2"/>
    <property type="match status" value="1"/>
</dbReference>
<proteinExistence type="inferred from homology"/>
<dbReference type="EC" id="3.1.1.29" evidence="1"/>
<evidence type="ECO:0000256" key="2">
    <source>
        <dbReference type="ARBA" id="ARBA00022801"/>
    </source>
</evidence>
<protein>
    <recommendedName>
        <fullName evidence="1">peptidyl-tRNA hydrolase</fullName>
        <ecNumber evidence="1">3.1.1.29</ecNumber>
    </recommendedName>
</protein>
<dbReference type="GO" id="GO:0005829">
    <property type="term" value="C:cytosol"/>
    <property type="evidence" value="ECO:0007669"/>
    <property type="project" value="TreeGrafter"/>
</dbReference>
<dbReference type="NCBIfam" id="TIGR00283">
    <property type="entry name" value="arch_pth2"/>
    <property type="match status" value="1"/>
</dbReference>
<dbReference type="InterPro" id="IPR023476">
    <property type="entry name" value="Pep_tRNA_hydro_II_dom_sf"/>
</dbReference>
<evidence type="ECO:0000256" key="1">
    <source>
        <dbReference type="ARBA" id="ARBA00013260"/>
    </source>
</evidence>
<dbReference type="SUPFAM" id="SSF102462">
    <property type="entry name" value="Peptidyl-tRNA hydrolase II"/>
    <property type="match status" value="1"/>
</dbReference>
<comment type="catalytic activity">
    <reaction evidence="4">
        <text>an N-acyl-L-alpha-aminoacyl-tRNA + H2O = an N-acyl-L-amino acid + a tRNA + H(+)</text>
        <dbReference type="Rhea" id="RHEA:54448"/>
        <dbReference type="Rhea" id="RHEA-COMP:10123"/>
        <dbReference type="Rhea" id="RHEA-COMP:13883"/>
        <dbReference type="ChEBI" id="CHEBI:15377"/>
        <dbReference type="ChEBI" id="CHEBI:15378"/>
        <dbReference type="ChEBI" id="CHEBI:59874"/>
        <dbReference type="ChEBI" id="CHEBI:78442"/>
        <dbReference type="ChEBI" id="CHEBI:138191"/>
        <dbReference type="EC" id="3.1.1.29"/>
    </reaction>
</comment>
<dbReference type="GO" id="GO:0004045">
    <property type="term" value="F:peptidyl-tRNA hydrolase activity"/>
    <property type="evidence" value="ECO:0007669"/>
    <property type="project" value="UniProtKB-EC"/>
</dbReference>
<evidence type="ECO:0000313" key="5">
    <source>
        <dbReference type="EMBL" id="GAF99617.1"/>
    </source>
</evidence>
<evidence type="ECO:0000256" key="3">
    <source>
        <dbReference type="ARBA" id="ARBA00038050"/>
    </source>
</evidence>
<organism evidence="5">
    <name type="scientific">marine sediment metagenome</name>
    <dbReference type="NCBI Taxonomy" id="412755"/>
    <lineage>
        <taxon>unclassified sequences</taxon>
        <taxon>metagenomes</taxon>
        <taxon>ecological metagenomes</taxon>
    </lineage>
</organism>
<dbReference type="PANTHER" id="PTHR12649:SF11">
    <property type="entry name" value="PEPTIDYL-TRNA HYDROLASE 2, MITOCHONDRIAL"/>
    <property type="match status" value="1"/>
</dbReference>
<comment type="caution">
    <text evidence="5">The sequence shown here is derived from an EMBL/GenBank/DDBJ whole genome shotgun (WGS) entry which is preliminary data.</text>
</comment>
<dbReference type="InterPro" id="IPR002833">
    <property type="entry name" value="PTH2"/>
</dbReference>
<evidence type="ECO:0000256" key="4">
    <source>
        <dbReference type="ARBA" id="ARBA00048707"/>
    </source>
</evidence>
<gene>
    <name evidence="5" type="ORF">S01H1_45142</name>
</gene>
<reference evidence="5" key="1">
    <citation type="journal article" date="2014" name="Front. Microbiol.">
        <title>High frequency of phylogenetically diverse reductive dehalogenase-homologous genes in deep subseafloor sedimentary metagenomes.</title>
        <authorList>
            <person name="Kawai M."/>
            <person name="Futagami T."/>
            <person name="Toyoda A."/>
            <person name="Takaki Y."/>
            <person name="Nishi S."/>
            <person name="Hori S."/>
            <person name="Arai W."/>
            <person name="Tsubouchi T."/>
            <person name="Morono Y."/>
            <person name="Uchiyama I."/>
            <person name="Ito T."/>
            <person name="Fujiyama A."/>
            <person name="Inagaki F."/>
            <person name="Takami H."/>
        </authorList>
    </citation>
    <scope>NUCLEOTIDE SEQUENCE</scope>
    <source>
        <strain evidence="5">Expedition CK06-06</strain>
    </source>
</reference>
<accession>X0UGU3</accession>
<dbReference type="PROSITE" id="PS51257">
    <property type="entry name" value="PROKAR_LIPOPROTEIN"/>
    <property type="match status" value="1"/>
</dbReference>
<dbReference type="NCBIfam" id="NF003314">
    <property type="entry name" value="PRK04322.1"/>
    <property type="match status" value="1"/>
</dbReference>
<keyword evidence="2" id="KW-0378">Hydrolase</keyword>
<dbReference type="AlphaFoldDB" id="X0UGU3"/>
<comment type="similarity">
    <text evidence="3">Belongs to the PTH2 family.</text>
</comment>
<dbReference type="PANTHER" id="PTHR12649">
    <property type="entry name" value="PEPTIDYL-TRNA HYDROLASE 2"/>
    <property type="match status" value="1"/>
</dbReference>
<sequence>MDFEYKMVIVTREDLGLSPGKLAAQVAHAAVACAFSTKKNNSKWFNKWQIEGAKKAVVKVDCVDDFYPLKEKAEQLKIAAYLIEDAGHTEIPAGTKTVLGLGPAPSNIIDQVSGALPLL</sequence>